<reference evidence="1 2" key="1">
    <citation type="submission" date="2016-11" db="EMBL/GenBank/DDBJ databases">
        <authorList>
            <person name="Jaros S."/>
            <person name="Januszkiewicz K."/>
            <person name="Wedrychowicz H."/>
        </authorList>
    </citation>
    <scope>NUCLEOTIDE SEQUENCE [LARGE SCALE GENOMIC DNA]</scope>
    <source>
        <strain evidence="1 2">DSM 44666</strain>
    </source>
</reference>
<dbReference type="STRING" id="112248.SAMN05444392_102313"/>
<gene>
    <name evidence="1" type="ORF">SAMN05444392_102313</name>
</gene>
<dbReference type="EMBL" id="FQVL01000002">
    <property type="protein sequence ID" value="SHE67141.1"/>
    <property type="molecule type" value="Genomic_DNA"/>
</dbReference>
<sequence length="54" mass="6191">MTNYSELYDLYNSGEIDVDKVVGTMFGSVKFDPDLSYEKPRKIKKIERKGKVSA</sequence>
<keyword evidence="2" id="KW-1185">Reference proteome</keyword>
<proteinExistence type="predicted"/>
<accession>A0A1M4VDT8</accession>
<dbReference type="RefSeq" id="WP_175552295.1">
    <property type="nucleotide sequence ID" value="NZ_FQVL01000002.1"/>
</dbReference>
<name>A0A1M4VDT8_9BACL</name>
<dbReference type="AlphaFoldDB" id="A0A1M4VDT8"/>
<evidence type="ECO:0000313" key="2">
    <source>
        <dbReference type="Proteomes" id="UP000184476"/>
    </source>
</evidence>
<protein>
    <submittedName>
        <fullName evidence="1">Uncharacterized protein</fullName>
    </submittedName>
</protein>
<evidence type="ECO:0000313" key="1">
    <source>
        <dbReference type="EMBL" id="SHE67141.1"/>
    </source>
</evidence>
<dbReference type="Proteomes" id="UP000184476">
    <property type="component" value="Unassembled WGS sequence"/>
</dbReference>
<organism evidence="1 2">
    <name type="scientific">Seinonella peptonophila</name>
    <dbReference type="NCBI Taxonomy" id="112248"/>
    <lineage>
        <taxon>Bacteria</taxon>
        <taxon>Bacillati</taxon>
        <taxon>Bacillota</taxon>
        <taxon>Bacilli</taxon>
        <taxon>Bacillales</taxon>
        <taxon>Thermoactinomycetaceae</taxon>
        <taxon>Seinonella</taxon>
    </lineage>
</organism>